<accession>A0A166WK79</accession>
<dbReference type="RefSeq" id="WP_063359602.1">
    <property type="nucleotide sequence ID" value="NZ_AQHB01000028.1"/>
</dbReference>
<evidence type="ECO:0000313" key="2">
    <source>
        <dbReference type="Proteomes" id="UP000076643"/>
    </source>
</evidence>
<dbReference type="Proteomes" id="UP000076643">
    <property type="component" value="Unassembled WGS sequence"/>
</dbReference>
<dbReference type="Gene3D" id="2.160.20.10">
    <property type="entry name" value="Single-stranded right-handed beta-helix, Pectin lyase-like"/>
    <property type="match status" value="1"/>
</dbReference>
<dbReference type="AlphaFoldDB" id="A0A166WK79"/>
<keyword evidence="2" id="KW-1185">Reference proteome</keyword>
<sequence>MSSLSTQLGILQTSNSELATTVSELTAAVIAQNSELKASNDLIAADNQAIKSQITGLPDVVFEQVDSVLPARIDERMELHLYLDVTNGNDSNPGTASAPFKSLKALIDSAPMGSVIIIFGPLGQRIDVNERIQISNKKVVCRLIGATLNLNAIIEVYGSLLRFSYPLIAVNLSVPKGISHYSGDIRLNCTKLVPATGSEALFLQVYTGGDVSGPGSHHSNILFTGEVDGANATADSPFYVFAPTYYMSSMIVTTHNITLGANTNLFHPTYQTLQVGTKGVYLVGS</sequence>
<protein>
    <submittedName>
        <fullName evidence="1">Uncharacterized protein</fullName>
    </submittedName>
</protein>
<comment type="caution">
    <text evidence="1">The sequence shown here is derived from an EMBL/GenBank/DDBJ whole genome shotgun (WGS) entry which is preliminary data.</text>
</comment>
<name>A0A166WK79_9GAMM</name>
<gene>
    <name evidence="1" type="ORF">N475_01845</name>
</gene>
<dbReference type="PATRIC" id="fig|1365250.3.peg.2591"/>
<reference evidence="1 2" key="1">
    <citation type="submission" date="2013-07" db="EMBL/GenBank/DDBJ databases">
        <title>Comparative Genomic and Metabolomic Analysis of Twelve Strains of Pseudoalteromonas luteoviolacea.</title>
        <authorList>
            <person name="Vynne N.G."/>
            <person name="Mansson M."/>
            <person name="Gram L."/>
        </authorList>
    </citation>
    <scope>NUCLEOTIDE SEQUENCE [LARGE SCALE GENOMIC DNA]</scope>
    <source>
        <strain evidence="1 2">DSM 6061</strain>
    </source>
</reference>
<proteinExistence type="predicted"/>
<evidence type="ECO:0000313" key="1">
    <source>
        <dbReference type="EMBL" id="KZN37579.1"/>
    </source>
</evidence>
<dbReference type="EMBL" id="AUYB01000103">
    <property type="protein sequence ID" value="KZN37579.1"/>
    <property type="molecule type" value="Genomic_DNA"/>
</dbReference>
<dbReference type="InterPro" id="IPR012334">
    <property type="entry name" value="Pectin_lyas_fold"/>
</dbReference>
<organism evidence="1 2">
    <name type="scientific">Pseudoalteromonas luteoviolacea DSM 6061</name>
    <dbReference type="NCBI Taxonomy" id="1365250"/>
    <lineage>
        <taxon>Bacteria</taxon>
        <taxon>Pseudomonadati</taxon>
        <taxon>Pseudomonadota</taxon>
        <taxon>Gammaproteobacteria</taxon>
        <taxon>Alteromonadales</taxon>
        <taxon>Pseudoalteromonadaceae</taxon>
        <taxon>Pseudoalteromonas</taxon>
    </lineage>
</organism>